<proteinExistence type="predicted"/>
<gene>
    <name evidence="1" type="ORF">ACFS5P_07695</name>
</gene>
<dbReference type="PANTHER" id="PTHR48100:SF1">
    <property type="entry name" value="HISTIDINE PHOSPHATASE FAMILY PROTEIN-RELATED"/>
    <property type="match status" value="1"/>
</dbReference>
<sequence>MAKVYLIRHCQAEGQEPEARLTEDGVKQAQSLIRFFKEIEVNRMISSPFKRAVDSIQPLAESKGLDIQIHPQLSERVLSADILPDWLEKLEESFSDTELVFEGGESARAAEERLSEVVDAESKKEGTTLIVTHGGILSHFLSKYDAGFGFGGWQRLSNPDVYVFDSEQKTVERVWHE</sequence>
<dbReference type="Proteomes" id="UP001597561">
    <property type="component" value="Unassembled WGS sequence"/>
</dbReference>
<dbReference type="InterPro" id="IPR029033">
    <property type="entry name" value="His_PPase_superfam"/>
</dbReference>
<dbReference type="SUPFAM" id="SSF53254">
    <property type="entry name" value="Phosphoglycerate mutase-like"/>
    <property type="match status" value="1"/>
</dbReference>
<dbReference type="EMBL" id="JBHUPG010000012">
    <property type="protein sequence ID" value="MFD2911757.1"/>
    <property type="molecule type" value="Genomic_DNA"/>
</dbReference>
<dbReference type="InterPro" id="IPR013078">
    <property type="entry name" value="His_Pase_superF_clade-1"/>
</dbReference>
<evidence type="ECO:0000313" key="1">
    <source>
        <dbReference type="EMBL" id="MFD2911757.1"/>
    </source>
</evidence>
<dbReference type="CDD" id="cd07067">
    <property type="entry name" value="HP_PGM_like"/>
    <property type="match status" value="1"/>
</dbReference>
<evidence type="ECO:0000313" key="2">
    <source>
        <dbReference type="Proteomes" id="UP001597561"/>
    </source>
</evidence>
<keyword evidence="2" id="KW-1185">Reference proteome</keyword>
<dbReference type="InterPro" id="IPR050275">
    <property type="entry name" value="PGM_Phosphatase"/>
</dbReference>
<dbReference type="PANTHER" id="PTHR48100">
    <property type="entry name" value="BROAD-SPECIFICITY PHOSPHATASE YOR283W-RELATED"/>
    <property type="match status" value="1"/>
</dbReference>
<reference evidence="2" key="1">
    <citation type="journal article" date="2019" name="Int. J. Syst. Evol. Microbiol.">
        <title>The Global Catalogue of Microorganisms (GCM) 10K type strain sequencing project: providing services to taxonomists for standard genome sequencing and annotation.</title>
        <authorList>
            <consortium name="The Broad Institute Genomics Platform"/>
            <consortium name="The Broad Institute Genome Sequencing Center for Infectious Disease"/>
            <person name="Wu L."/>
            <person name="Ma J."/>
        </authorList>
    </citation>
    <scope>NUCLEOTIDE SEQUENCE [LARGE SCALE GENOMIC DNA]</scope>
    <source>
        <strain evidence="2">KCTC 13528</strain>
    </source>
</reference>
<dbReference type="SMART" id="SM00855">
    <property type="entry name" value="PGAM"/>
    <property type="match status" value="1"/>
</dbReference>
<protein>
    <submittedName>
        <fullName evidence="1">Histidine phosphatase family protein</fullName>
    </submittedName>
</protein>
<organism evidence="1 2">
    <name type="scientific">Jeotgalibacillus terrae</name>
    <dbReference type="NCBI Taxonomy" id="587735"/>
    <lineage>
        <taxon>Bacteria</taxon>
        <taxon>Bacillati</taxon>
        <taxon>Bacillota</taxon>
        <taxon>Bacilli</taxon>
        <taxon>Bacillales</taxon>
        <taxon>Caryophanaceae</taxon>
        <taxon>Jeotgalibacillus</taxon>
    </lineage>
</organism>
<accession>A0ABW5ZGN2</accession>
<dbReference type="Gene3D" id="3.40.50.1240">
    <property type="entry name" value="Phosphoglycerate mutase-like"/>
    <property type="match status" value="1"/>
</dbReference>
<name>A0ABW5ZGN2_9BACL</name>
<comment type="caution">
    <text evidence="1">The sequence shown here is derived from an EMBL/GenBank/DDBJ whole genome shotgun (WGS) entry which is preliminary data.</text>
</comment>
<dbReference type="Pfam" id="PF00300">
    <property type="entry name" value="His_Phos_1"/>
    <property type="match status" value="1"/>
</dbReference>
<dbReference type="RefSeq" id="WP_204729516.1">
    <property type="nucleotide sequence ID" value="NZ_JAFBDK010000008.1"/>
</dbReference>